<dbReference type="Pfam" id="PF13855">
    <property type="entry name" value="LRR_8"/>
    <property type="match status" value="1"/>
</dbReference>
<keyword evidence="5" id="KW-0808">Transferase</keyword>
<dbReference type="Pfam" id="PF23598">
    <property type="entry name" value="LRR_14"/>
    <property type="match status" value="1"/>
</dbReference>
<dbReference type="Pfam" id="PF00560">
    <property type="entry name" value="LRR_1"/>
    <property type="match status" value="4"/>
</dbReference>
<keyword evidence="9 14" id="KW-0547">Nucleotide-binding</keyword>
<evidence type="ECO:0000256" key="12">
    <source>
        <dbReference type="ARBA" id="ARBA00022989"/>
    </source>
</evidence>
<dbReference type="PANTHER" id="PTHR27008">
    <property type="entry name" value="OS04G0122200 PROTEIN"/>
    <property type="match status" value="1"/>
</dbReference>
<evidence type="ECO:0000256" key="11">
    <source>
        <dbReference type="ARBA" id="ARBA00022840"/>
    </source>
</evidence>
<evidence type="ECO:0000259" key="16">
    <source>
        <dbReference type="PROSITE" id="PS50011"/>
    </source>
</evidence>
<evidence type="ECO:0000313" key="18">
    <source>
        <dbReference type="Proteomes" id="UP001174677"/>
    </source>
</evidence>
<dbReference type="SMART" id="SM00220">
    <property type="entry name" value="S_TKc"/>
    <property type="match status" value="1"/>
</dbReference>
<dbReference type="InterPro" id="IPR001245">
    <property type="entry name" value="Ser-Thr/Tyr_kinase_cat_dom"/>
</dbReference>
<dbReference type="InterPro" id="IPR008271">
    <property type="entry name" value="Ser/Thr_kinase_AS"/>
</dbReference>
<keyword evidence="10" id="KW-0418">Kinase</keyword>
<dbReference type="InterPro" id="IPR001611">
    <property type="entry name" value="Leu-rich_rpt"/>
</dbReference>
<evidence type="ECO:0000256" key="4">
    <source>
        <dbReference type="ARBA" id="ARBA00022614"/>
    </source>
</evidence>
<evidence type="ECO:0000256" key="8">
    <source>
        <dbReference type="ARBA" id="ARBA00022737"/>
    </source>
</evidence>
<keyword evidence="12" id="KW-1133">Transmembrane helix</keyword>
<evidence type="ECO:0000313" key="17">
    <source>
        <dbReference type="EMBL" id="KAJ9178358.1"/>
    </source>
</evidence>
<dbReference type="Gene3D" id="3.30.200.20">
    <property type="entry name" value="Phosphorylase Kinase, domain 1"/>
    <property type="match status" value="1"/>
</dbReference>
<keyword evidence="4" id="KW-0433">Leucine-rich repeat</keyword>
<evidence type="ECO:0000256" key="5">
    <source>
        <dbReference type="ARBA" id="ARBA00022679"/>
    </source>
</evidence>
<dbReference type="Gene3D" id="3.80.10.10">
    <property type="entry name" value="Ribonuclease Inhibitor"/>
    <property type="match status" value="4"/>
</dbReference>
<accession>A0ABQ9MHL9</accession>
<reference evidence="17" key="1">
    <citation type="journal article" date="2023" name="Plant Biotechnol. J.">
        <title>Chromosome-level wild Hevea brasiliensis genome provides new tools for genomic-assisted breeding and valuable loci to elevate rubber yield.</title>
        <authorList>
            <person name="Cheng H."/>
            <person name="Song X."/>
            <person name="Hu Y."/>
            <person name="Wu T."/>
            <person name="Yang Q."/>
            <person name="An Z."/>
            <person name="Feng S."/>
            <person name="Deng Z."/>
            <person name="Wu W."/>
            <person name="Zeng X."/>
            <person name="Tu M."/>
            <person name="Wang X."/>
            <person name="Huang H."/>
        </authorList>
    </citation>
    <scope>NUCLEOTIDE SEQUENCE</scope>
    <source>
        <strain evidence="17">MT/VB/25A 57/8</strain>
    </source>
</reference>
<keyword evidence="13" id="KW-0472">Membrane</keyword>
<dbReference type="InterPro" id="IPR051809">
    <property type="entry name" value="Plant_receptor-like_S/T_kinase"/>
</dbReference>
<evidence type="ECO:0000256" key="15">
    <source>
        <dbReference type="SAM" id="SignalP"/>
    </source>
</evidence>
<keyword evidence="3" id="KW-0723">Serine/threonine-protein kinase</keyword>
<evidence type="ECO:0000256" key="1">
    <source>
        <dbReference type="ARBA" id="ARBA00004370"/>
    </source>
</evidence>
<dbReference type="InterPro" id="IPR000719">
    <property type="entry name" value="Prot_kinase_dom"/>
</dbReference>
<comment type="caution">
    <text evidence="17">The sequence shown here is derived from an EMBL/GenBank/DDBJ whole genome shotgun (WGS) entry which is preliminary data.</text>
</comment>
<feature type="chain" id="PRO_5046694814" description="Protein kinase domain-containing protein" evidence="15">
    <location>
        <begin position="27"/>
        <end position="995"/>
    </location>
</feature>
<dbReference type="Pfam" id="PF07714">
    <property type="entry name" value="PK_Tyr_Ser-Thr"/>
    <property type="match status" value="1"/>
</dbReference>
<proteinExistence type="inferred from homology"/>
<dbReference type="SUPFAM" id="SSF52058">
    <property type="entry name" value="L domain-like"/>
    <property type="match status" value="2"/>
</dbReference>
<evidence type="ECO:0000256" key="10">
    <source>
        <dbReference type="ARBA" id="ARBA00022777"/>
    </source>
</evidence>
<name>A0ABQ9MHL9_HEVBR</name>
<organism evidence="17 18">
    <name type="scientific">Hevea brasiliensis</name>
    <name type="common">Para rubber tree</name>
    <name type="synonym">Siphonia brasiliensis</name>
    <dbReference type="NCBI Taxonomy" id="3981"/>
    <lineage>
        <taxon>Eukaryota</taxon>
        <taxon>Viridiplantae</taxon>
        <taxon>Streptophyta</taxon>
        <taxon>Embryophyta</taxon>
        <taxon>Tracheophyta</taxon>
        <taxon>Spermatophyta</taxon>
        <taxon>Magnoliopsida</taxon>
        <taxon>eudicotyledons</taxon>
        <taxon>Gunneridae</taxon>
        <taxon>Pentapetalae</taxon>
        <taxon>rosids</taxon>
        <taxon>fabids</taxon>
        <taxon>Malpighiales</taxon>
        <taxon>Euphorbiaceae</taxon>
        <taxon>Crotonoideae</taxon>
        <taxon>Micrandreae</taxon>
        <taxon>Hevea</taxon>
    </lineage>
</organism>
<dbReference type="Proteomes" id="UP001174677">
    <property type="component" value="Chromosome 6"/>
</dbReference>
<comment type="subcellular location">
    <subcellularLocation>
        <location evidence="1">Membrane</location>
    </subcellularLocation>
</comment>
<feature type="signal peptide" evidence="15">
    <location>
        <begin position="1"/>
        <end position="26"/>
    </location>
</feature>
<gene>
    <name evidence="17" type="ORF">P3X46_010246</name>
</gene>
<evidence type="ECO:0000256" key="6">
    <source>
        <dbReference type="ARBA" id="ARBA00022692"/>
    </source>
</evidence>
<evidence type="ECO:0000256" key="14">
    <source>
        <dbReference type="PROSITE-ProRule" id="PRU10141"/>
    </source>
</evidence>
<evidence type="ECO:0000256" key="7">
    <source>
        <dbReference type="ARBA" id="ARBA00022729"/>
    </source>
</evidence>
<dbReference type="PROSITE" id="PS00108">
    <property type="entry name" value="PROTEIN_KINASE_ST"/>
    <property type="match status" value="1"/>
</dbReference>
<feature type="binding site" evidence="14">
    <location>
        <position position="715"/>
    </location>
    <ligand>
        <name>ATP</name>
        <dbReference type="ChEBI" id="CHEBI:30616"/>
    </ligand>
</feature>
<comment type="similarity">
    <text evidence="2">Belongs to the protein kinase superfamily. Ser/Thr protein kinase family.</text>
</comment>
<evidence type="ECO:0000256" key="3">
    <source>
        <dbReference type="ARBA" id="ARBA00022527"/>
    </source>
</evidence>
<evidence type="ECO:0000256" key="9">
    <source>
        <dbReference type="ARBA" id="ARBA00022741"/>
    </source>
</evidence>
<dbReference type="PROSITE" id="PS50011">
    <property type="entry name" value="PROTEIN_KINASE_DOM"/>
    <property type="match status" value="1"/>
</dbReference>
<feature type="domain" description="Protein kinase" evidence="16">
    <location>
        <begin position="686"/>
        <end position="989"/>
    </location>
</feature>
<evidence type="ECO:0000256" key="13">
    <source>
        <dbReference type="ARBA" id="ARBA00023136"/>
    </source>
</evidence>
<dbReference type="InterPro" id="IPR032675">
    <property type="entry name" value="LRR_dom_sf"/>
</dbReference>
<sequence>MKIYELFLVYLQLVILLSLNLQFILAHSSANETDQLALLKFKAGISIDPHQIVNSWNHSLPFCQWYGITCNLRHQRVTTMVLESHNLIGSISPYIGNLSFLRILKLQNNSFNGQIPQEFGNLFRLQQFYLNNNTIEGQFPINLTSCYHLKRVHLHFNNLIGKIPAELGSLSMLESLQISVNNLNGKIPPSLGNLSSLITLAAARMDVAENNLFGTFPLFLLNISSLQLISIAENKFSSSLPNNVGITPPNLQKIGIGGNLLAGSIPNSFCNASQQEELDLSTNNFVGQVPNCLGNLRSLSWLNIEKNNLGYNSSSDLAFLTSLKNCSNLKTLSFGYNHFGGVLPNSIANLSVQLNMLHFGINQITGIIPEALENLINLISFFMADNLFSGVIPSSVVKLRKLQQLSLEKNGLSGQIPSSIGNLTQLFLLSISQNNLEGNIPVSIRNCQNLQYLDISGNNLSGSIPKEVLRLPSSLFLNLSKNSLTGDLPVDVGNLQNIYTLDVSRNMLSGEIPETIGSCSSLEYLFMQENSFQGIIPSSMASLKGLQGIDLSRNNLTGEIPKDLQSLHYLSYLNLSFNDLIGEIPINGVFRNASAISLIGNSKLCGGVPKLHQPKCPTKAMKKGKSIAIKLAIIIPCGIFCVLLMLDSTLAYRRKVSKKSSSDALKELVRLVKVSYKHLYDATSGFSSDNLIGSGNFGSAYKGFLNQMERLVAIKVLKLGTKGASKSIVAECKVLRTVRHRNLVKLFTYCSSIDYKQNEFKALVYEFMGNGSLEKWLHHDIHNNNQSRNLNFFQRLNIAIDVASALHYVHDLCEIPIIHCDLKPSNVLLDGEMVAHLSDFGLAKLFLNTNDASQTQTSSIGIRGTIGYAPPEYAMGGTVSKEGDVYSYGILVLEMFSGKRPTDKIFGDLLNLHNFVKDALPKRLSQITCPTPLSQEELKKHQQQMLKQKKRLPPSVFKVGVACSAESPKDRMSMRDVVKELHLIRSIFLGVRIYE</sequence>
<dbReference type="InterPro" id="IPR055414">
    <property type="entry name" value="LRR_R13L4/SHOC2-like"/>
</dbReference>
<dbReference type="Gene3D" id="1.10.510.10">
    <property type="entry name" value="Transferase(Phosphotransferase) domain 1"/>
    <property type="match status" value="1"/>
</dbReference>
<dbReference type="PANTHER" id="PTHR27008:SF592">
    <property type="entry name" value="LEUCINE-RICH REPEAT RECEPTOR-LIKE PROTEIN KINASE FAMILY PROTEIN-RELATED"/>
    <property type="match status" value="1"/>
</dbReference>
<keyword evidence="6" id="KW-0812">Transmembrane</keyword>
<dbReference type="Pfam" id="PF08263">
    <property type="entry name" value="LRRNT_2"/>
    <property type="match status" value="1"/>
</dbReference>
<keyword evidence="8" id="KW-0677">Repeat</keyword>
<keyword evidence="7 15" id="KW-0732">Signal</keyword>
<dbReference type="InterPro" id="IPR011009">
    <property type="entry name" value="Kinase-like_dom_sf"/>
</dbReference>
<dbReference type="InterPro" id="IPR013210">
    <property type="entry name" value="LRR_N_plant-typ"/>
</dbReference>
<dbReference type="InterPro" id="IPR017441">
    <property type="entry name" value="Protein_kinase_ATP_BS"/>
</dbReference>
<dbReference type="SUPFAM" id="SSF56112">
    <property type="entry name" value="Protein kinase-like (PK-like)"/>
    <property type="match status" value="1"/>
</dbReference>
<protein>
    <recommendedName>
        <fullName evidence="16">Protein kinase domain-containing protein</fullName>
    </recommendedName>
</protein>
<dbReference type="EMBL" id="JARPOI010000006">
    <property type="protein sequence ID" value="KAJ9178358.1"/>
    <property type="molecule type" value="Genomic_DNA"/>
</dbReference>
<evidence type="ECO:0000256" key="2">
    <source>
        <dbReference type="ARBA" id="ARBA00008684"/>
    </source>
</evidence>
<keyword evidence="18" id="KW-1185">Reference proteome</keyword>
<keyword evidence="11 14" id="KW-0067">ATP-binding</keyword>
<dbReference type="PROSITE" id="PS00107">
    <property type="entry name" value="PROTEIN_KINASE_ATP"/>
    <property type="match status" value="1"/>
</dbReference>